<sequence length="376" mass="38799">MLVGTQARAAVLGAFGEPFEIRDVELDALRAHEVLVRIVGAGICHTDLSAAAGAVPIPVPAVLGHEGAGVVEAVGSAVDTVAPGDHVVLSFSACRACRNCREGHPAYCEHFAVRNHSGRRLDGTTTLHVDGAALHGNWFGQSSMATHAVALDVDVVQVANDLPIALLGPLGCGIQTGAGTVLRVLRPRVGASLVIFGAGAVGLGAVLAAAVAECGTVVVVDPLPARRELARSLGATAVLDSAEPDLARRVRAVVGGGADHSIDTVGSDEVLTTAVAVLRSPGSCATLGLRGRHNPVTLDQSALLMGRSVTGVIEGDADPQQFIPELIALWREGRFPFDKLITTFDFDDLPAALDALRAGSVVEPVLTFTHPDERRA</sequence>
<dbReference type="PANTHER" id="PTHR43350:SF21">
    <property type="entry name" value="S-NITROSOMYCOTHIOL REDUCTASE MSCR"/>
    <property type="match status" value="1"/>
</dbReference>
<keyword evidence="7" id="KW-0472">Membrane</keyword>
<evidence type="ECO:0000256" key="6">
    <source>
        <dbReference type="RuleBase" id="RU361277"/>
    </source>
</evidence>
<dbReference type="InterPro" id="IPR013149">
    <property type="entry name" value="ADH-like_C"/>
</dbReference>
<keyword evidence="5" id="KW-0560">Oxidoreductase</keyword>
<dbReference type="SUPFAM" id="SSF51735">
    <property type="entry name" value="NAD(P)-binding Rossmann-fold domains"/>
    <property type="match status" value="1"/>
</dbReference>
<keyword evidence="3 6" id="KW-0479">Metal-binding</keyword>
<dbReference type="InterPro" id="IPR013154">
    <property type="entry name" value="ADH-like_N"/>
</dbReference>
<evidence type="ECO:0000259" key="8">
    <source>
        <dbReference type="SMART" id="SM00829"/>
    </source>
</evidence>
<proteinExistence type="inferred from homology"/>
<dbReference type="CDD" id="cd08278">
    <property type="entry name" value="benzyl_alcohol_DH"/>
    <property type="match status" value="1"/>
</dbReference>
<evidence type="ECO:0000256" key="3">
    <source>
        <dbReference type="ARBA" id="ARBA00022723"/>
    </source>
</evidence>
<dbReference type="Gene3D" id="3.40.50.720">
    <property type="entry name" value="NAD(P)-binding Rossmann-like Domain"/>
    <property type="match status" value="1"/>
</dbReference>
<comment type="cofactor">
    <cofactor evidence="1 6">
        <name>Zn(2+)</name>
        <dbReference type="ChEBI" id="CHEBI:29105"/>
    </cofactor>
</comment>
<dbReference type="InterPro" id="IPR020843">
    <property type="entry name" value="ER"/>
</dbReference>
<dbReference type="PROSITE" id="PS00059">
    <property type="entry name" value="ADH_ZINC"/>
    <property type="match status" value="1"/>
</dbReference>
<dbReference type="EMBL" id="BAABFB010000017">
    <property type="protein sequence ID" value="GAA4473018.1"/>
    <property type="molecule type" value="Genomic_DNA"/>
</dbReference>
<evidence type="ECO:0000256" key="1">
    <source>
        <dbReference type="ARBA" id="ARBA00001947"/>
    </source>
</evidence>
<name>A0ABP8NWH8_9NOCA</name>
<dbReference type="InterPro" id="IPR011032">
    <property type="entry name" value="GroES-like_sf"/>
</dbReference>
<accession>A0ABP8NWH8</accession>
<keyword evidence="4 6" id="KW-0862">Zinc</keyword>
<dbReference type="Proteomes" id="UP001501183">
    <property type="component" value="Unassembled WGS sequence"/>
</dbReference>
<comment type="similarity">
    <text evidence="2 6">Belongs to the zinc-containing alcohol dehydrogenase family.</text>
</comment>
<evidence type="ECO:0000256" key="7">
    <source>
        <dbReference type="SAM" id="Phobius"/>
    </source>
</evidence>
<dbReference type="SMART" id="SM00829">
    <property type="entry name" value="PKS_ER"/>
    <property type="match status" value="1"/>
</dbReference>
<evidence type="ECO:0000256" key="2">
    <source>
        <dbReference type="ARBA" id="ARBA00008072"/>
    </source>
</evidence>
<feature type="domain" description="Enoyl reductase (ER)" evidence="8">
    <location>
        <begin position="16"/>
        <end position="367"/>
    </location>
</feature>
<evidence type="ECO:0000313" key="9">
    <source>
        <dbReference type="EMBL" id="GAA4473018.1"/>
    </source>
</evidence>
<gene>
    <name evidence="9" type="ORF">GCM10023094_06020</name>
</gene>
<evidence type="ECO:0000256" key="5">
    <source>
        <dbReference type="ARBA" id="ARBA00023002"/>
    </source>
</evidence>
<protein>
    <submittedName>
        <fullName evidence="9">NAD(P)-dependent alcohol dehydrogenase</fullName>
    </submittedName>
</protein>
<dbReference type="Pfam" id="PF00107">
    <property type="entry name" value="ADH_zinc_N"/>
    <property type="match status" value="1"/>
</dbReference>
<dbReference type="Gene3D" id="3.90.180.10">
    <property type="entry name" value="Medium-chain alcohol dehydrogenases, catalytic domain"/>
    <property type="match status" value="1"/>
</dbReference>
<dbReference type="SUPFAM" id="SSF50129">
    <property type="entry name" value="GroES-like"/>
    <property type="match status" value="1"/>
</dbReference>
<keyword evidence="7" id="KW-0812">Transmembrane</keyword>
<keyword evidence="10" id="KW-1185">Reference proteome</keyword>
<feature type="transmembrane region" description="Helical" evidence="7">
    <location>
        <begin position="193"/>
        <end position="212"/>
    </location>
</feature>
<dbReference type="InterPro" id="IPR036291">
    <property type="entry name" value="NAD(P)-bd_dom_sf"/>
</dbReference>
<evidence type="ECO:0000256" key="4">
    <source>
        <dbReference type="ARBA" id="ARBA00022833"/>
    </source>
</evidence>
<dbReference type="PANTHER" id="PTHR43350">
    <property type="entry name" value="NAD-DEPENDENT ALCOHOL DEHYDROGENASE"/>
    <property type="match status" value="1"/>
</dbReference>
<evidence type="ECO:0000313" key="10">
    <source>
        <dbReference type="Proteomes" id="UP001501183"/>
    </source>
</evidence>
<dbReference type="Pfam" id="PF08240">
    <property type="entry name" value="ADH_N"/>
    <property type="match status" value="1"/>
</dbReference>
<organism evidence="9 10">
    <name type="scientific">Rhodococcus olei</name>
    <dbReference type="NCBI Taxonomy" id="2161675"/>
    <lineage>
        <taxon>Bacteria</taxon>
        <taxon>Bacillati</taxon>
        <taxon>Actinomycetota</taxon>
        <taxon>Actinomycetes</taxon>
        <taxon>Mycobacteriales</taxon>
        <taxon>Nocardiaceae</taxon>
        <taxon>Rhodococcus</taxon>
    </lineage>
</organism>
<comment type="caution">
    <text evidence="9">The sequence shown here is derived from an EMBL/GenBank/DDBJ whole genome shotgun (WGS) entry which is preliminary data.</text>
</comment>
<keyword evidence="7" id="KW-1133">Transmembrane helix</keyword>
<dbReference type="InterPro" id="IPR002328">
    <property type="entry name" value="ADH_Zn_CS"/>
</dbReference>
<reference evidence="10" key="1">
    <citation type="journal article" date="2019" name="Int. J. Syst. Evol. Microbiol.">
        <title>The Global Catalogue of Microorganisms (GCM) 10K type strain sequencing project: providing services to taxonomists for standard genome sequencing and annotation.</title>
        <authorList>
            <consortium name="The Broad Institute Genomics Platform"/>
            <consortium name="The Broad Institute Genome Sequencing Center for Infectious Disease"/>
            <person name="Wu L."/>
            <person name="Ma J."/>
        </authorList>
    </citation>
    <scope>NUCLEOTIDE SEQUENCE [LARGE SCALE GENOMIC DNA]</scope>
    <source>
        <strain evidence="10">JCM 32206</strain>
    </source>
</reference>